<evidence type="ECO:0000259" key="1">
    <source>
        <dbReference type="Pfam" id="PF08785"/>
    </source>
</evidence>
<sequence>MTVGSVNPARDFCSLIRQKTVPFDQACQQLTQRIEWLLGNRSTEYYTKSITCIQAFREQSISNRNAELFNSYLQSLKRSIPNRNLQDFWSLLAQDALTLISKDEVDGSTVSKSEANQFLEFEQKEDAPVAPVQDDAGDVDDLLDMM</sequence>
<feature type="domain" description="Ku C-terminal" evidence="1">
    <location>
        <begin position="7"/>
        <end position="119"/>
    </location>
</feature>
<comment type="caution">
    <text evidence="2">The sequence shown here is derived from an EMBL/GenBank/DDBJ whole genome shotgun (WGS) entry which is preliminary data.</text>
</comment>
<keyword evidence="3" id="KW-1185">Reference proteome</keyword>
<dbReference type="InterPro" id="IPR036494">
    <property type="entry name" value="Ku_C_sf"/>
</dbReference>
<dbReference type="STRING" id="623744.A0A553NL83"/>
<protein>
    <recommendedName>
        <fullName evidence="1">Ku C-terminal domain-containing protein</fullName>
    </recommendedName>
</protein>
<dbReference type="EMBL" id="SRMA01026860">
    <property type="protein sequence ID" value="TRY66203.1"/>
    <property type="molecule type" value="Genomic_DNA"/>
</dbReference>
<dbReference type="OrthoDB" id="30826at2759"/>
<evidence type="ECO:0000313" key="3">
    <source>
        <dbReference type="Proteomes" id="UP000316079"/>
    </source>
</evidence>
<reference evidence="2 3" key="1">
    <citation type="journal article" date="2019" name="Sci. Data">
        <title>Hybrid genome assembly and annotation of Danionella translucida.</title>
        <authorList>
            <person name="Kadobianskyi M."/>
            <person name="Schulze L."/>
            <person name="Schuelke M."/>
            <person name="Judkewitz B."/>
        </authorList>
    </citation>
    <scope>NUCLEOTIDE SEQUENCE [LARGE SCALE GENOMIC DNA]</scope>
    <source>
        <strain evidence="2 3">Bolton</strain>
    </source>
</reference>
<gene>
    <name evidence="2" type="ORF">DNTS_028312</name>
</gene>
<dbReference type="Pfam" id="PF08785">
    <property type="entry name" value="Ku_PK_bind"/>
    <property type="match status" value="1"/>
</dbReference>
<accession>A0A553NL83</accession>
<name>A0A553NL83_9TELE</name>
<proteinExistence type="predicted"/>
<dbReference type="AlphaFoldDB" id="A0A553NL83"/>
<organism evidence="2 3">
    <name type="scientific">Danionella cerebrum</name>
    <dbReference type="NCBI Taxonomy" id="2873325"/>
    <lineage>
        <taxon>Eukaryota</taxon>
        <taxon>Metazoa</taxon>
        <taxon>Chordata</taxon>
        <taxon>Craniata</taxon>
        <taxon>Vertebrata</taxon>
        <taxon>Euteleostomi</taxon>
        <taxon>Actinopterygii</taxon>
        <taxon>Neopterygii</taxon>
        <taxon>Teleostei</taxon>
        <taxon>Ostariophysi</taxon>
        <taxon>Cypriniformes</taxon>
        <taxon>Danionidae</taxon>
        <taxon>Danioninae</taxon>
        <taxon>Danionella</taxon>
    </lineage>
</organism>
<dbReference type="FunFam" id="1.25.40.240:FF:000001">
    <property type="entry name" value="X-ray repair cross-complementing protein 5"/>
    <property type="match status" value="1"/>
</dbReference>
<evidence type="ECO:0000313" key="2">
    <source>
        <dbReference type="EMBL" id="TRY66203.1"/>
    </source>
</evidence>
<dbReference type="InterPro" id="IPR014893">
    <property type="entry name" value="Ku_PK_bind"/>
</dbReference>
<dbReference type="SUPFAM" id="SSF101420">
    <property type="entry name" value="C-terminal domain of Ku80"/>
    <property type="match status" value="1"/>
</dbReference>
<dbReference type="Proteomes" id="UP000316079">
    <property type="component" value="Unassembled WGS sequence"/>
</dbReference>
<dbReference type="Gene3D" id="1.25.40.240">
    <property type="entry name" value="Ku, C-terminal domain"/>
    <property type="match status" value="1"/>
</dbReference>